<comment type="caution">
    <text evidence="5">The sequence shown here is derived from an EMBL/GenBank/DDBJ whole genome shotgun (WGS) entry which is preliminary data.</text>
</comment>
<dbReference type="GO" id="GO:0004222">
    <property type="term" value="F:metalloendopeptidase activity"/>
    <property type="evidence" value="ECO:0007669"/>
    <property type="project" value="InterPro"/>
</dbReference>
<gene>
    <name evidence="5" type="ORF">V5799_029990</name>
</gene>
<evidence type="ECO:0000256" key="2">
    <source>
        <dbReference type="SAM" id="MobiDB-lite"/>
    </source>
</evidence>
<evidence type="ECO:0000313" key="5">
    <source>
        <dbReference type="EMBL" id="KAK8776664.1"/>
    </source>
</evidence>
<feature type="compositionally biased region" description="Low complexity" evidence="2">
    <location>
        <begin position="150"/>
        <end position="159"/>
    </location>
</feature>
<comment type="similarity">
    <text evidence="1">Belongs to the peptidase M13 family.</text>
</comment>
<evidence type="ECO:0000256" key="1">
    <source>
        <dbReference type="ARBA" id="ARBA00007357"/>
    </source>
</evidence>
<accession>A0AAQ4EPF2</accession>
<dbReference type="InterPro" id="IPR000718">
    <property type="entry name" value="Peptidase_M13"/>
</dbReference>
<protein>
    <recommendedName>
        <fullName evidence="4">Peptidase M13 N-terminal domain-containing protein</fullName>
    </recommendedName>
</protein>
<feature type="region of interest" description="Disordered" evidence="2">
    <location>
        <begin position="1"/>
        <end position="212"/>
    </location>
</feature>
<name>A0AAQ4EPF2_AMBAM</name>
<evidence type="ECO:0000259" key="4">
    <source>
        <dbReference type="Pfam" id="PF05649"/>
    </source>
</evidence>
<evidence type="ECO:0000256" key="3">
    <source>
        <dbReference type="SAM" id="Phobius"/>
    </source>
</evidence>
<keyword evidence="3" id="KW-0812">Transmembrane</keyword>
<dbReference type="GO" id="GO:0016485">
    <property type="term" value="P:protein processing"/>
    <property type="evidence" value="ECO:0007669"/>
    <property type="project" value="TreeGrafter"/>
</dbReference>
<dbReference type="InterPro" id="IPR024079">
    <property type="entry name" value="MetalloPept_cat_dom_sf"/>
</dbReference>
<reference evidence="5 6" key="1">
    <citation type="journal article" date="2023" name="Arcadia Sci">
        <title>De novo assembly of a long-read Amblyomma americanum tick genome.</title>
        <authorList>
            <person name="Chou S."/>
            <person name="Poskanzer K.E."/>
            <person name="Rollins M."/>
            <person name="Thuy-Boun P.S."/>
        </authorList>
    </citation>
    <scope>NUCLEOTIDE SEQUENCE [LARGE SCALE GENOMIC DNA]</scope>
    <source>
        <strain evidence="5">F_SG_1</strain>
        <tissue evidence="5">Salivary glands</tissue>
    </source>
</reference>
<feature type="compositionally biased region" description="Polar residues" evidence="2">
    <location>
        <begin position="95"/>
        <end position="104"/>
    </location>
</feature>
<dbReference type="InterPro" id="IPR008753">
    <property type="entry name" value="Peptidase_M13_N"/>
</dbReference>
<evidence type="ECO:0000313" key="6">
    <source>
        <dbReference type="Proteomes" id="UP001321473"/>
    </source>
</evidence>
<dbReference type="PANTHER" id="PTHR11733">
    <property type="entry name" value="ZINC METALLOPROTEASE FAMILY M13 NEPRILYSIN-RELATED"/>
    <property type="match status" value="1"/>
</dbReference>
<dbReference type="AlphaFoldDB" id="A0AAQ4EPF2"/>
<keyword evidence="3" id="KW-0472">Membrane</keyword>
<dbReference type="GO" id="GO:0005886">
    <property type="term" value="C:plasma membrane"/>
    <property type="evidence" value="ECO:0007669"/>
    <property type="project" value="TreeGrafter"/>
</dbReference>
<feature type="domain" description="Peptidase M13 N-terminal" evidence="4">
    <location>
        <begin position="333"/>
        <end position="707"/>
    </location>
</feature>
<proteinExistence type="inferred from homology"/>
<dbReference type="Gene3D" id="3.40.390.10">
    <property type="entry name" value="Collagenase (Catalytic Domain)"/>
    <property type="match status" value="1"/>
</dbReference>
<feature type="compositionally biased region" description="Polar residues" evidence="2">
    <location>
        <begin position="173"/>
        <end position="191"/>
    </location>
</feature>
<dbReference type="PROSITE" id="PS51885">
    <property type="entry name" value="NEPRILYSIN"/>
    <property type="match status" value="1"/>
</dbReference>
<keyword evidence="6" id="KW-1185">Reference proteome</keyword>
<organism evidence="5 6">
    <name type="scientific">Amblyomma americanum</name>
    <name type="common">Lone star tick</name>
    <dbReference type="NCBI Taxonomy" id="6943"/>
    <lineage>
        <taxon>Eukaryota</taxon>
        <taxon>Metazoa</taxon>
        <taxon>Ecdysozoa</taxon>
        <taxon>Arthropoda</taxon>
        <taxon>Chelicerata</taxon>
        <taxon>Arachnida</taxon>
        <taxon>Acari</taxon>
        <taxon>Parasitiformes</taxon>
        <taxon>Ixodida</taxon>
        <taxon>Ixodoidea</taxon>
        <taxon>Ixodidae</taxon>
        <taxon>Amblyomminae</taxon>
        <taxon>Amblyomma</taxon>
    </lineage>
</organism>
<dbReference type="Proteomes" id="UP001321473">
    <property type="component" value="Unassembled WGS sequence"/>
</dbReference>
<dbReference type="EMBL" id="JARKHS020012675">
    <property type="protein sequence ID" value="KAK8776664.1"/>
    <property type="molecule type" value="Genomic_DNA"/>
</dbReference>
<feature type="transmembrane region" description="Helical" evidence="3">
    <location>
        <begin position="278"/>
        <end position="299"/>
    </location>
</feature>
<dbReference type="Pfam" id="PF05649">
    <property type="entry name" value="Peptidase_M13_N"/>
    <property type="match status" value="1"/>
</dbReference>
<dbReference type="PANTHER" id="PTHR11733:SF241">
    <property type="entry name" value="GH26575P-RELATED"/>
    <property type="match status" value="1"/>
</dbReference>
<dbReference type="SUPFAM" id="SSF55486">
    <property type="entry name" value="Metalloproteases ('zincins'), catalytic domain"/>
    <property type="match status" value="1"/>
</dbReference>
<dbReference type="InterPro" id="IPR042089">
    <property type="entry name" value="Peptidase_M13_dom_2"/>
</dbReference>
<sequence length="998" mass="108824">MASEQKDAAGSGGRVSKVEGDMSKQSSRKRRGPSAPVTVDHKEVCQPSQSAEEGVRTASSLRRPPSLSMGSADNLLRHSLAGSSSSRLKGETIKPQKTQPSSDGPASMAEKSGNAWGSKEPSPGCVEENVPSQQAREKGSALKKSRHKAVVVASSVAGAPSDEVAKQDDVNATAASTAQPPGTAAKPSTNGGAAEASATHHKGGAVSSRDQKAAGFDTNIAPAEQPASSTRGSMDKPVKITTLSPTIRGLKNFDLTDMVRSPRETLGSGAALLLKNEVVIILLLIVTMTFALLALFFLLRVTPSKARDNWCVSDDCLSHAGLLEKTRSTKFDPCSDFSKHVCFNWSPAKEREEIRDFDLSAMLDMVFSWLQRMSTTLQEGSAVFPVAKKALAMLESCMSDSSTYGSNLKNFRQFLDNRSLLWPKAPKRDVDALHVLVNLAYHWEAAFWFEIRVFFVGTGAFGGRWRITLRPAPLLPHYLRQHRAVIKNGPEAYFKYWMDFYTALFGDTTIASKEHALRIGYMEADILETLNKALEASKKDSSVFPIGELEVFTTGINSSRWLHQLQNVTALKPELTGQDAVVTTNLHFLQAVGNLFAKYTNDHILHFLGWQFAQQYAPVSDSGLLVARYGDPRTARGFRPAFCGLHIEVPYRGLLLALRFASRITQRDKNLVDTGFDHLVSAAVRLVNDSTWLDTESKAVVAEKLRSASLRLWPPPKFLNETNLEELFRAFPEKEESFGAYFISSRESARKISRTPEYEAVLEIPENYELPYFVYDYVYNAVGVAIAGVDRPLFYSEGTLGMFYGGFGFSLALELVKALDRQGLQWHPSGYVVSSILSSRSQAVFNAKNVCFNRSEFGAGESVFPEIPALQIAYAAFLDAASEAENTTQISAELTEEKHSKLAALAKSYGGNNLAGAAFPANLFYGPQIYGGTQQGQKEGLLLGGSAQEPAIGLLPRPVRLGERVSLMDGAGAVQIADLPHFDPTALAEAEMIQLTSL</sequence>
<dbReference type="Gene3D" id="1.10.1380.10">
    <property type="entry name" value="Neutral endopeptidase , domain2"/>
    <property type="match status" value="1"/>
</dbReference>
<keyword evidence="3" id="KW-1133">Transmembrane helix</keyword>